<keyword evidence="9" id="KW-1185">Reference proteome</keyword>
<dbReference type="GO" id="GO:0046872">
    <property type="term" value="F:metal ion binding"/>
    <property type="evidence" value="ECO:0007669"/>
    <property type="project" value="UniProtKB-KW"/>
</dbReference>
<dbReference type="GO" id="GO:0008235">
    <property type="term" value="F:metalloexopeptidase activity"/>
    <property type="evidence" value="ECO:0007669"/>
    <property type="project" value="InterPro"/>
</dbReference>
<feature type="domain" description="Peptidase M28" evidence="7">
    <location>
        <begin position="288"/>
        <end position="480"/>
    </location>
</feature>
<dbReference type="PANTHER" id="PTHR12147:SF56">
    <property type="entry name" value="AMINOPEPTIDASE YDR415C-RELATED"/>
    <property type="match status" value="1"/>
</dbReference>
<evidence type="ECO:0000256" key="5">
    <source>
        <dbReference type="ARBA" id="ARBA00022801"/>
    </source>
</evidence>
<proteinExistence type="predicted"/>
<dbReference type="EMBL" id="SACO01000008">
    <property type="protein sequence ID" value="RVU04458.1"/>
    <property type="molecule type" value="Genomic_DNA"/>
</dbReference>
<gene>
    <name evidence="8" type="ORF">EOE18_11720</name>
</gene>
<dbReference type="InterPro" id="IPR007484">
    <property type="entry name" value="Peptidase_M28"/>
</dbReference>
<dbReference type="Proteomes" id="UP000282837">
    <property type="component" value="Unassembled WGS sequence"/>
</dbReference>
<organism evidence="8 9">
    <name type="scientific">Novosphingobium umbonatum</name>
    <dbReference type="NCBI Taxonomy" id="1908524"/>
    <lineage>
        <taxon>Bacteria</taxon>
        <taxon>Pseudomonadati</taxon>
        <taxon>Pseudomonadota</taxon>
        <taxon>Alphaproteobacteria</taxon>
        <taxon>Sphingomonadales</taxon>
        <taxon>Sphingomonadaceae</taxon>
        <taxon>Novosphingobium</taxon>
    </lineage>
</organism>
<keyword evidence="1" id="KW-0031">Aminopeptidase</keyword>
<dbReference type="OrthoDB" id="9778250at2"/>
<accession>A0A437N3G8</accession>
<dbReference type="GO" id="GO:0004177">
    <property type="term" value="F:aminopeptidase activity"/>
    <property type="evidence" value="ECO:0007669"/>
    <property type="project" value="UniProtKB-KW"/>
</dbReference>
<evidence type="ECO:0000259" key="7">
    <source>
        <dbReference type="Pfam" id="PF04389"/>
    </source>
</evidence>
<dbReference type="AlphaFoldDB" id="A0A437N3G8"/>
<dbReference type="SUPFAM" id="SSF53187">
    <property type="entry name" value="Zn-dependent exopeptidases"/>
    <property type="match status" value="1"/>
</dbReference>
<keyword evidence="5" id="KW-0378">Hydrolase</keyword>
<evidence type="ECO:0000256" key="4">
    <source>
        <dbReference type="ARBA" id="ARBA00022729"/>
    </source>
</evidence>
<dbReference type="PANTHER" id="PTHR12147">
    <property type="entry name" value="METALLOPEPTIDASE M28 FAMILY MEMBER"/>
    <property type="match status" value="1"/>
</dbReference>
<reference evidence="8 9" key="1">
    <citation type="submission" date="2019-01" db="EMBL/GenBank/DDBJ databases">
        <authorList>
            <person name="Chen W.-M."/>
        </authorList>
    </citation>
    <scope>NUCLEOTIDE SEQUENCE [LARGE SCALE GENOMIC DNA]</scope>
    <source>
        <strain evidence="8 9">FSY-9</strain>
    </source>
</reference>
<keyword evidence="3" id="KW-0479">Metal-binding</keyword>
<evidence type="ECO:0000313" key="9">
    <source>
        <dbReference type="Proteomes" id="UP000282837"/>
    </source>
</evidence>
<dbReference type="GO" id="GO:0006508">
    <property type="term" value="P:proteolysis"/>
    <property type="evidence" value="ECO:0007669"/>
    <property type="project" value="UniProtKB-KW"/>
</dbReference>
<evidence type="ECO:0000256" key="1">
    <source>
        <dbReference type="ARBA" id="ARBA00022438"/>
    </source>
</evidence>
<dbReference type="InterPro" id="IPR045175">
    <property type="entry name" value="M28_fam"/>
</dbReference>
<evidence type="ECO:0000256" key="3">
    <source>
        <dbReference type="ARBA" id="ARBA00022723"/>
    </source>
</evidence>
<dbReference type="Pfam" id="PF04389">
    <property type="entry name" value="Peptidase_M28"/>
    <property type="match status" value="1"/>
</dbReference>
<dbReference type="Gene3D" id="3.40.630.10">
    <property type="entry name" value="Zn peptidases"/>
    <property type="match status" value="1"/>
</dbReference>
<comment type="caution">
    <text evidence="8">The sequence shown here is derived from an EMBL/GenBank/DDBJ whole genome shotgun (WGS) entry which is preliminary data.</text>
</comment>
<name>A0A437N3G8_9SPHN</name>
<keyword evidence="4" id="KW-0732">Signal</keyword>
<dbReference type="PROSITE" id="PS51257">
    <property type="entry name" value="PROKAR_LIPOPROTEIN"/>
    <property type="match status" value="1"/>
</dbReference>
<keyword evidence="2" id="KW-0645">Protease</keyword>
<keyword evidence="6" id="KW-0862">Zinc</keyword>
<dbReference type="RefSeq" id="WP_127709700.1">
    <property type="nucleotide sequence ID" value="NZ_SACO01000008.1"/>
</dbReference>
<evidence type="ECO:0000313" key="8">
    <source>
        <dbReference type="EMBL" id="RVU04458.1"/>
    </source>
</evidence>
<sequence length="517" mass="55090">MKRGWAAIRRLNRRRGAGVLSGVGLACGLALLVVGTAQARTEVKPDKLLQEQLLAHIRILASDDFAGREPGTDGEAKSLRYIARQFYDIGLVSGTNQPANPWFAPVRIVSRRPAAGVAQFYRRGRSLPVSAEDVLVLTSGRRALIQGAPLLFVGRGLAVPPRSELAGRVAVILDRPPAGEQLGDTARQNALLAGGAAAVMTVLDGPRNLAMVSEKRSRSAYALASEALGGDVEAYVTPAALDQMLDGVPDTLASLQREADRPDFAPRLLDVSASLEATTRETVILTHNLVARLPGKNSDAGAVVLMAHWDHFGTCAAPPAPHLLCNGAVDNASGVAGMIEVARRVAKLQLDRDVYFVATTGEEWGLLGAEAFAENPPLPLQNIVAAFNLDSLAIAPAGTPLGIVGKGLTSLDTGIANVAREQHRKLDPGEGPNRYIRRQDGWALLAHDVPTVMVTSAYGDLARLERFFDGDYHRPGDVVKAGLELGGAVEDVAFHVALVQYFADNGRFQPYMSNVQR</sequence>
<protein>
    <submittedName>
        <fullName evidence="8">M28 family peptidase</fullName>
    </submittedName>
</protein>
<evidence type="ECO:0000256" key="6">
    <source>
        <dbReference type="ARBA" id="ARBA00022833"/>
    </source>
</evidence>
<evidence type="ECO:0000256" key="2">
    <source>
        <dbReference type="ARBA" id="ARBA00022670"/>
    </source>
</evidence>